<dbReference type="AlphaFoldDB" id="A0A381UAQ6"/>
<protein>
    <submittedName>
        <fullName evidence="2">Uncharacterized protein</fullName>
    </submittedName>
</protein>
<sequence>MSYFSHSWLPFIYLYGLGGLLFISGIVITLKSGSFNLKNHVHRQWFWVLVFGFIWYMTMHGGLTLLALGYNQLAVLIMFLVTGLSITGTILLRRKILYNK</sequence>
<accession>A0A381UAQ6</accession>
<proteinExistence type="predicted"/>
<dbReference type="EMBL" id="UINC01006030">
    <property type="protein sequence ID" value="SVA25044.1"/>
    <property type="molecule type" value="Genomic_DNA"/>
</dbReference>
<reference evidence="2" key="1">
    <citation type="submission" date="2018-05" db="EMBL/GenBank/DDBJ databases">
        <authorList>
            <person name="Lanie J.A."/>
            <person name="Ng W.-L."/>
            <person name="Kazmierczak K.M."/>
            <person name="Andrzejewski T.M."/>
            <person name="Davidsen T.M."/>
            <person name="Wayne K.J."/>
            <person name="Tettelin H."/>
            <person name="Glass J.I."/>
            <person name="Rusch D."/>
            <person name="Podicherti R."/>
            <person name="Tsui H.-C.T."/>
            <person name="Winkler M.E."/>
        </authorList>
    </citation>
    <scope>NUCLEOTIDE SEQUENCE</scope>
</reference>
<keyword evidence="1" id="KW-1133">Transmembrane helix</keyword>
<evidence type="ECO:0000256" key="1">
    <source>
        <dbReference type="SAM" id="Phobius"/>
    </source>
</evidence>
<organism evidence="2">
    <name type="scientific">marine metagenome</name>
    <dbReference type="NCBI Taxonomy" id="408172"/>
    <lineage>
        <taxon>unclassified sequences</taxon>
        <taxon>metagenomes</taxon>
        <taxon>ecological metagenomes</taxon>
    </lineage>
</organism>
<feature type="transmembrane region" description="Helical" evidence="1">
    <location>
        <begin position="12"/>
        <end position="33"/>
    </location>
</feature>
<keyword evidence="1" id="KW-0472">Membrane</keyword>
<name>A0A381UAQ6_9ZZZZ</name>
<keyword evidence="1" id="KW-0812">Transmembrane</keyword>
<gene>
    <name evidence="2" type="ORF">METZ01_LOCUS77898</name>
</gene>
<feature type="transmembrane region" description="Helical" evidence="1">
    <location>
        <begin position="45"/>
        <end position="67"/>
    </location>
</feature>
<evidence type="ECO:0000313" key="2">
    <source>
        <dbReference type="EMBL" id="SVA25044.1"/>
    </source>
</evidence>
<feature type="transmembrane region" description="Helical" evidence="1">
    <location>
        <begin position="73"/>
        <end position="92"/>
    </location>
</feature>